<evidence type="ECO:0000259" key="3">
    <source>
        <dbReference type="Pfam" id="PF19077"/>
    </source>
</evidence>
<evidence type="ECO:0000256" key="1">
    <source>
        <dbReference type="ARBA" id="ARBA00022729"/>
    </source>
</evidence>
<dbReference type="Pfam" id="PF13205">
    <property type="entry name" value="Big_5"/>
    <property type="match status" value="1"/>
</dbReference>
<keyword evidence="1" id="KW-0732">Signal</keyword>
<dbReference type="Gene3D" id="2.60.40.10">
    <property type="entry name" value="Immunoglobulins"/>
    <property type="match status" value="1"/>
</dbReference>
<keyword evidence="5" id="KW-1185">Reference proteome</keyword>
<proteinExistence type="predicted"/>
<dbReference type="InterPro" id="IPR014755">
    <property type="entry name" value="Cu-Rt/internalin_Ig-like"/>
</dbReference>
<sequence length="313" mass="32919">MADLEPGTNTVTVNAGDERGNTSILYFSLTYDIVRLDQVSTITAESTPSVYGTLIPGGSIVSIELDGEAIEVPVVYDGIHWSFAIPESAALEDGSHTVTIEAEDTAINPQTQEKSLTIVREETAVPLTVDRPLTPRDDTTLTLAGSRGLGAEVDVAVSPAATVGTVSYPTTDSWTVQLSDLEERDSLISVTASLVGAVGSSAWTRVSVYTTPQIVATLPPAGTSDVLPDTVVMAIFSEAMVATTINEDTFWAEDESGNRVTGTVSYDAEDQSATFEPASSLTSGGIYTANVSSAVTDPDGNSVAPYTWKFTVY</sequence>
<dbReference type="InterPro" id="IPR032812">
    <property type="entry name" value="SbsA_Ig"/>
</dbReference>
<organism evidence="4 5">
    <name type="scientific">Desulfuromonas versatilis</name>
    <dbReference type="NCBI Taxonomy" id="2802975"/>
    <lineage>
        <taxon>Bacteria</taxon>
        <taxon>Pseudomonadati</taxon>
        <taxon>Thermodesulfobacteriota</taxon>
        <taxon>Desulfuromonadia</taxon>
        <taxon>Desulfuromonadales</taxon>
        <taxon>Desulfuromonadaceae</taxon>
        <taxon>Desulfuromonas</taxon>
    </lineage>
</organism>
<name>A0ABM8HZU3_9BACT</name>
<reference evidence="4 5" key="2">
    <citation type="journal article" date="2021" name="Int. J. Syst. Evol. Microbiol.">
        <title>Isolation and Polyphasic Characterization of Desulfuromonas versatilis sp. Nov., an Electrogenic Bacteria Capable of Versatile Metabolism Isolated from a Graphene Oxide-Reducing Enrichment Culture.</title>
        <authorList>
            <person name="Xie L."/>
            <person name="Yoshida N."/>
            <person name="Ishii S."/>
            <person name="Meng L."/>
        </authorList>
    </citation>
    <scope>NUCLEOTIDE SEQUENCE [LARGE SCALE GENOMIC DNA]</scope>
    <source>
        <strain evidence="4 5">NIT-T3</strain>
    </source>
</reference>
<dbReference type="EMBL" id="AP024355">
    <property type="protein sequence ID" value="BCR06257.1"/>
    <property type="molecule type" value="Genomic_DNA"/>
</dbReference>
<feature type="domain" description="SbsA Ig-like" evidence="2">
    <location>
        <begin position="210"/>
        <end position="311"/>
    </location>
</feature>
<dbReference type="InterPro" id="IPR044016">
    <property type="entry name" value="Big_13"/>
</dbReference>
<evidence type="ECO:0000313" key="5">
    <source>
        <dbReference type="Proteomes" id="UP001319827"/>
    </source>
</evidence>
<evidence type="ECO:0000313" key="4">
    <source>
        <dbReference type="EMBL" id="BCR06257.1"/>
    </source>
</evidence>
<dbReference type="InterPro" id="IPR013783">
    <property type="entry name" value="Ig-like_fold"/>
</dbReference>
<gene>
    <name evidence="4" type="ORF">DESUT3_33260</name>
</gene>
<evidence type="ECO:0000259" key="2">
    <source>
        <dbReference type="Pfam" id="PF13205"/>
    </source>
</evidence>
<accession>A0ABM8HZU3</accession>
<dbReference type="Proteomes" id="UP001319827">
    <property type="component" value="Chromosome"/>
</dbReference>
<reference evidence="4 5" key="1">
    <citation type="journal article" date="2016" name="C (Basel)">
        <title>Selective Growth of and Electricity Production by Marine Exoelectrogenic Bacteria in Self-Aggregated Hydrogel of Microbially Reduced Graphene Oxide.</title>
        <authorList>
            <person name="Yoshida N."/>
            <person name="Goto Y."/>
            <person name="Miyata Y."/>
        </authorList>
    </citation>
    <scope>NUCLEOTIDE SEQUENCE [LARGE SCALE GENOMIC DNA]</scope>
    <source>
        <strain evidence="4 5">NIT-T3</strain>
    </source>
</reference>
<evidence type="ECO:0008006" key="6">
    <source>
        <dbReference type="Google" id="ProtNLM"/>
    </source>
</evidence>
<protein>
    <recommendedName>
        <fullName evidence="6">SbsA Ig-like domain-containing protein</fullName>
    </recommendedName>
</protein>
<dbReference type="Gene3D" id="2.60.40.1220">
    <property type="match status" value="1"/>
</dbReference>
<dbReference type="Pfam" id="PF19077">
    <property type="entry name" value="Big_13"/>
    <property type="match status" value="1"/>
</dbReference>
<feature type="domain" description="Bacterial Ig-like" evidence="3">
    <location>
        <begin position="41"/>
        <end position="118"/>
    </location>
</feature>